<dbReference type="GO" id="GO:0046872">
    <property type="term" value="F:metal ion binding"/>
    <property type="evidence" value="ECO:0007669"/>
    <property type="project" value="UniProtKB-KW"/>
</dbReference>
<comment type="caution">
    <text evidence="3">The sequence shown here is derived from an EMBL/GenBank/DDBJ whole genome shotgun (WGS) entry which is preliminary data.</text>
</comment>
<dbReference type="InterPro" id="IPR036163">
    <property type="entry name" value="HMA_dom_sf"/>
</dbReference>
<dbReference type="Proteomes" id="UP000541425">
    <property type="component" value="Unassembled WGS sequence"/>
</dbReference>
<proteinExistence type="predicted"/>
<keyword evidence="1" id="KW-0479">Metal-binding</keyword>
<accession>A0A7W5UF45</accession>
<reference evidence="3 4" key="1">
    <citation type="submission" date="2020-08" db="EMBL/GenBank/DDBJ databases">
        <title>Genomic Encyclopedia of Type Strains, Phase IV (KMG-IV): sequencing the most valuable type-strain genomes for metagenomic binning, comparative biology and taxonomic classification.</title>
        <authorList>
            <person name="Goeker M."/>
        </authorList>
    </citation>
    <scope>NUCLEOTIDE SEQUENCE [LARGE SCALE GENOMIC DNA]</scope>
    <source>
        <strain evidence="3 4">DSM 22548</strain>
    </source>
</reference>
<dbReference type="EMBL" id="JACICA010000006">
    <property type="protein sequence ID" value="MBB3702963.1"/>
    <property type="molecule type" value="Genomic_DNA"/>
</dbReference>
<dbReference type="SUPFAM" id="SSF55008">
    <property type="entry name" value="HMA, heavy metal-associated domain"/>
    <property type="match status" value="1"/>
</dbReference>
<dbReference type="Gene3D" id="3.30.70.100">
    <property type="match status" value="1"/>
</dbReference>
<dbReference type="CDD" id="cd00371">
    <property type="entry name" value="HMA"/>
    <property type="match status" value="1"/>
</dbReference>
<gene>
    <name evidence="3" type="ORF">FHS60_001436</name>
</gene>
<evidence type="ECO:0000256" key="1">
    <source>
        <dbReference type="ARBA" id="ARBA00022723"/>
    </source>
</evidence>
<dbReference type="PANTHER" id="PTHR46594">
    <property type="entry name" value="P-TYPE CATION-TRANSPORTING ATPASE"/>
    <property type="match status" value="1"/>
</dbReference>
<dbReference type="PROSITE" id="PS50846">
    <property type="entry name" value="HMA_2"/>
    <property type="match status" value="1"/>
</dbReference>
<dbReference type="InterPro" id="IPR006121">
    <property type="entry name" value="HMA_dom"/>
</dbReference>
<dbReference type="PANTHER" id="PTHR46594:SF4">
    <property type="entry name" value="P-TYPE CATION-TRANSPORTING ATPASE"/>
    <property type="match status" value="1"/>
</dbReference>
<protein>
    <submittedName>
        <fullName evidence="3">Copper chaperone CopZ</fullName>
    </submittedName>
</protein>
<dbReference type="AlphaFoldDB" id="A0A7W5UF45"/>
<evidence type="ECO:0000313" key="4">
    <source>
        <dbReference type="Proteomes" id="UP000541425"/>
    </source>
</evidence>
<evidence type="ECO:0000259" key="2">
    <source>
        <dbReference type="PROSITE" id="PS50846"/>
    </source>
</evidence>
<evidence type="ECO:0000313" key="3">
    <source>
        <dbReference type="EMBL" id="MBB3702963.1"/>
    </source>
</evidence>
<feature type="domain" description="HMA" evidence="2">
    <location>
        <begin position="2"/>
        <end position="68"/>
    </location>
</feature>
<dbReference type="FunFam" id="3.30.70.100:FF:000005">
    <property type="entry name" value="Copper-exporting P-type ATPase A"/>
    <property type="match status" value="1"/>
</dbReference>
<name>A0A7W5UF45_9BACT</name>
<organism evidence="3 4">
    <name type="scientific">Alloprevotella rava</name>
    <dbReference type="NCBI Taxonomy" id="671218"/>
    <lineage>
        <taxon>Bacteria</taxon>
        <taxon>Pseudomonadati</taxon>
        <taxon>Bacteroidota</taxon>
        <taxon>Bacteroidia</taxon>
        <taxon>Bacteroidales</taxon>
        <taxon>Prevotellaceae</taxon>
        <taxon>Alloprevotella</taxon>
    </lineage>
</organism>
<sequence>MKTETFPVEGLMCANCAKHTENALKNMEGVENAVCNFEKLEAQVTYDPARVTPNEMAEAVEKEGYKLVVK</sequence>
<dbReference type="Pfam" id="PF00403">
    <property type="entry name" value="HMA"/>
    <property type="match status" value="1"/>
</dbReference>
<dbReference type="RefSeq" id="WP_183696795.1">
    <property type="nucleotide sequence ID" value="NZ_JACICA010000006.1"/>
</dbReference>